<comment type="subcellular location">
    <subcellularLocation>
        <location evidence="1">Nucleus</location>
    </subcellularLocation>
</comment>
<dbReference type="SUPFAM" id="SSF140996">
    <property type="entry name" value="Hermes dimerisation domain"/>
    <property type="match status" value="1"/>
</dbReference>
<name>A0A8X8XVN2_SALSN</name>
<evidence type="ECO:0000313" key="13">
    <source>
        <dbReference type="EMBL" id="KAG6421290.1"/>
    </source>
</evidence>
<keyword evidence="3" id="KW-0479">Metal-binding</keyword>
<dbReference type="GO" id="GO:0003677">
    <property type="term" value="F:DNA binding"/>
    <property type="evidence" value="ECO:0007669"/>
    <property type="project" value="UniProtKB-KW"/>
</dbReference>
<evidence type="ECO:0000256" key="2">
    <source>
        <dbReference type="ARBA" id="ARBA00011738"/>
    </source>
</evidence>
<feature type="region of interest" description="Disordered" evidence="11">
    <location>
        <begin position="1"/>
        <end position="55"/>
    </location>
</feature>
<dbReference type="SMART" id="SM00614">
    <property type="entry name" value="ZnF_BED"/>
    <property type="match status" value="1"/>
</dbReference>
<keyword evidence="6" id="KW-0805">Transcription regulation</keyword>
<evidence type="ECO:0000313" key="14">
    <source>
        <dbReference type="Proteomes" id="UP000298416"/>
    </source>
</evidence>
<dbReference type="PANTHER" id="PTHR46481">
    <property type="entry name" value="ZINC FINGER BED DOMAIN-CONTAINING PROTEIN 4"/>
    <property type="match status" value="1"/>
</dbReference>
<gene>
    <name evidence="13" type="ORF">SASPL_117840</name>
</gene>
<evidence type="ECO:0000256" key="9">
    <source>
        <dbReference type="ARBA" id="ARBA00023242"/>
    </source>
</evidence>
<dbReference type="GO" id="GO:0046983">
    <property type="term" value="F:protein dimerization activity"/>
    <property type="evidence" value="ECO:0007669"/>
    <property type="project" value="InterPro"/>
</dbReference>
<reference evidence="13" key="1">
    <citation type="submission" date="2018-01" db="EMBL/GenBank/DDBJ databases">
        <authorList>
            <person name="Mao J.F."/>
        </authorList>
    </citation>
    <scope>NUCLEOTIDE SEQUENCE</scope>
    <source>
        <strain evidence="13">Huo1</strain>
        <tissue evidence="13">Leaf</tissue>
    </source>
</reference>
<evidence type="ECO:0000256" key="4">
    <source>
        <dbReference type="ARBA" id="ARBA00022771"/>
    </source>
</evidence>
<evidence type="ECO:0000256" key="1">
    <source>
        <dbReference type="ARBA" id="ARBA00004123"/>
    </source>
</evidence>
<reference evidence="13" key="2">
    <citation type="submission" date="2020-08" db="EMBL/GenBank/DDBJ databases">
        <title>Plant Genome Project.</title>
        <authorList>
            <person name="Zhang R.-G."/>
        </authorList>
    </citation>
    <scope>NUCLEOTIDE SEQUENCE</scope>
    <source>
        <strain evidence="13">Huo1</strain>
        <tissue evidence="13">Leaf</tissue>
    </source>
</reference>
<keyword evidence="14" id="KW-1185">Reference proteome</keyword>
<keyword evidence="4 10" id="KW-0863">Zinc-finger</keyword>
<keyword evidence="8" id="KW-0804">Transcription</keyword>
<dbReference type="Pfam" id="PF05699">
    <property type="entry name" value="Dimer_Tnp_hAT"/>
    <property type="match status" value="1"/>
</dbReference>
<dbReference type="InterPro" id="IPR008906">
    <property type="entry name" value="HATC_C_dom"/>
</dbReference>
<comment type="subunit">
    <text evidence="2">Homodimer.</text>
</comment>
<accession>A0A8X8XVN2</accession>
<dbReference type="Pfam" id="PF14372">
    <property type="entry name" value="hAT-like_RNase-H"/>
    <property type="match status" value="1"/>
</dbReference>
<keyword evidence="9" id="KW-0539">Nucleus</keyword>
<organism evidence="13">
    <name type="scientific">Salvia splendens</name>
    <name type="common">Scarlet sage</name>
    <dbReference type="NCBI Taxonomy" id="180675"/>
    <lineage>
        <taxon>Eukaryota</taxon>
        <taxon>Viridiplantae</taxon>
        <taxon>Streptophyta</taxon>
        <taxon>Embryophyta</taxon>
        <taxon>Tracheophyta</taxon>
        <taxon>Spermatophyta</taxon>
        <taxon>Magnoliopsida</taxon>
        <taxon>eudicotyledons</taxon>
        <taxon>Gunneridae</taxon>
        <taxon>Pentapetalae</taxon>
        <taxon>asterids</taxon>
        <taxon>lamiids</taxon>
        <taxon>Lamiales</taxon>
        <taxon>Lamiaceae</taxon>
        <taxon>Nepetoideae</taxon>
        <taxon>Mentheae</taxon>
        <taxon>Salviinae</taxon>
        <taxon>Salvia</taxon>
        <taxon>Salvia subgen. Calosphace</taxon>
        <taxon>core Calosphace</taxon>
    </lineage>
</organism>
<evidence type="ECO:0000256" key="11">
    <source>
        <dbReference type="SAM" id="MobiDB-lite"/>
    </source>
</evidence>
<evidence type="ECO:0000256" key="6">
    <source>
        <dbReference type="ARBA" id="ARBA00023015"/>
    </source>
</evidence>
<evidence type="ECO:0000256" key="8">
    <source>
        <dbReference type="ARBA" id="ARBA00023163"/>
    </source>
</evidence>
<evidence type="ECO:0000256" key="10">
    <source>
        <dbReference type="PROSITE-ProRule" id="PRU00027"/>
    </source>
</evidence>
<dbReference type="InterPro" id="IPR052035">
    <property type="entry name" value="ZnF_BED_domain_contain"/>
</dbReference>
<dbReference type="InterPro" id="IPR003656">
    <property type="entry name" value="Znf_BED"/>
</dbReference>
<dbReference type="AlphaFoldDB" id="A0A8X8XVN2"/>
<sequence length="554" mass="63639">MESESSHSLPTPHIPESSKTVDTSTNDGGASRKRTIEHSTEKPPPAPKKKKRSPYWDHCEKRVEKLSDGSLQVTGICKYCQVEIPCGGGSTSGLINHLVKRCTLCPLYDHSCHEKGQTVLMKETMGQGSQLVSHNFNQKRCELKLTEYVIIDEVSFRAVEGKGFVALLHEFQPRFRFPDRKKVAGMVYDLYLDEKKKIQSMLDVALKFRRVFERMYEEWLPFTTYFNEKDEKGKKRMGPPLADDWDNAKAFVHFLKNFYDATLGLSASKTPTSHLISISMFALQIEIEKKCSDYSDPILQDIAKAMKVKFEKYWGDWNKMNPLIFIASVLDPRNKLKMLKVSVKKLRGNKLRDDDQELQELCDRFKNDLVCLWGEYKGVNDTLSTQTEKLYLEHVDNDDNIGQGGLHLFDEIFNGVQEEISQDQLKQISNEVDKYLADEMEQRSDPSFDLLDWWKGSGTRYPILSLIAKDIFAIPSSTVASESAFSLGKRVVDPFRTSLSPKMVEALVCTNDWLKADKFSLYKDPTDDDLDLYKEIEEIEKSKCYFNLLSFFVL</sequence>
<dbReference type="Proteomes" id="UP000298416">
    <property type="component" value="Unassembled WGS sequence"/>
</dbReference>
<proteinExistence type="predicted"/>
<dbReference type="InterPro" id="IPR012337">
    <property type="entry name" value="RNaseH-like_sf"/>
</dbReference>
<keyword evidence="5" id="KW-0862">Zinc</keyword>
<feature type="domain" description="BED-type" evidence="12">
    <location>
        <begin position="50"/>
        <end position="102"/>
    </location>
</feature>
<keyword evidence="7" id="KW-0238">DNA-binding</keyword>
<comment type="caution">
    <text evidence="13">The sequence shown here is derived from an EMBL/GenBank/DDBJ whole genome shotgun (WGS) entry which is preliminary data.</text>
</comment>
<dbReference type="GO" id="GO:0008270">
    <property type="term" value="F:zinc ion binding"/>
    <property type="evidence" value="ECO:0007669"/>
    <property type="project" value="UniProtKB-KW"/>
</dbReference>
<dbReference type="EMBL" id="PNBA02000006">
    <property type="protein sequence ID" value="KAG6421290.1"/>
    <property type="molecule type" value="Genomic_DNA"/>
</dbReference>
<dbReference type="PANTHER" id="PTHR46481:SF10">
    <property type="entry name" value="ZINC FINGER BED DOMAIN-CONTAINING PROTEIN 39"/>
    <property type="match status" value="1"/>
</dbReference>
<dbReference type="SUPFAM" id="SSF53098">
    <property type="entry name" value="Ribonuclease H-like"/>
    <property type="match status" value="1"/>
</dbReference>
<evidence type="ECO:0000256" key="7">
    <source>
        <dbReference type="ARBA" id="ARBA00023125"/>
    </source>
</evidence>
<dbReference type="PROSITE" id="PS50808">
    <property type="entry name" value="ZF_BED"/>
    <property type="match status" value="1"/>
</dbReference>
<evidence type="ECO:0000259" key="12">
    <source>
        <dbReference type="PROSITE" id="PS50808"/>
    </source>
</evidence>
<dbReference type="GO" id="GO:0005634">
    <property type="term" value="C:nucleus"/>
    <property type="evidence" value="ECO:0007669"/>
    <property type="project" value="UniProtKB-SubCell"/>
</dbReference>
<dbReference type="InterPro" id="IPR025525">
    <property type="entry name" value="hAT-like_transposase_RNase-H"/>
</dbReference>
<feature type="compositionally biased region" description="Polar residues" evidence="11">
    <location>
        <begin position="17"/>
        <end position="28"/>
    </location>
</feature>
<protein>
    <recommendedName>
        <fullName evidence="12">BED-type domain-containing protein</fullName>
    </recommendedName>
</protein>
<evidence type="ECO:0000256" key="3">
    <source>
        <dbReference type="ARBA" id="ARBA00022723"/>
    </source>
</evidence>
<evidence type="ECO:0000256" key="5">
    <source>
        <dbReference type="ARBA" id="ARBA00022833"/>
    </source>
</evidence>